<evidence type="ECO:0000313" key="3">
    <source>
        <dbReference type="Proteomes" id="UP000678393"/>
    </source>
</evidence>
<sequence>MTCSFFSNTSDIILILLATFLFCCGAGGHSHLEDEEEVETDHQSQGSNSFQTSWIAKRMSQMSCHCCSNSFNSHCCLQCMRSVGKRGDVSASLNPFEDTTEDINERFISVDRSGPKDATNDWTTNSLLCFCCLLQMDRQHSSSSRLWSCCDKCPDLLRFLEKLNIK</sequence>
<keyword evidence="1" id="KW-0732">Signal</keyword>
<dbReference type="Proteomes" id="UP000678393">
    <property type="component" value="Unassembled WGS sequence"/>
</dbReference>
<feature type="signal peptide" evidence="1">
    <location>
        <begin position="1"/>
        <end position="28"/>
    </location>
</feature>
<comment type="caution">
    <text evidence="2">The sequence shown here is derived from an EMBL/GenBank/DDBJ whole genome shotgun (WGS) entry which is preliminary data.</text>
</comment>
<dbReference type="AlphaFoldDB" id="A0A8S4A1H6"/>
<reference evidence="2" key="1">
    <citation type="submission" date="2021-04" db="EMBL/GenBank/DDBJ databases">
        <authorList>
            <consortium name="Molecular Ecology Group"/>
        </authorList>
    </citation>
    <scope>NUCLEOTIDE SEQUENCE</scope>
</reference>
<name>A0A8S4A1H6_9EUPU</name>
<accession>A0A8S4A1H6</accession>
<keyword evidence="3" id="KW-1185">Reference proteome</keyword>
<protein>
    <submittedName>
        <fullName evidence="2">Uncharacterized protein</fullName>
    </submittedName>
</protein>
<organism evidence="2 3">
    <name type="scientific">Candidula unifasciata</name>
    <dbReference type="NCBI Taxonomy" id="100452"/>
    <lineage>
        <taxon>Eukaryota</taxon>
        <taxon>Metazoa</taxon>
        <taxon>Spiralia</taxon>
        <taxon>Lophotrochozoa</taxon>
        <taxon>Mollusca</taxon>
        <taxon>Gastropoda</taxon>
        <taxon>Heterobranchia</taxon>
        <taxon>Euthyneura</taxon>
        <taxon>Panpulmonata</taxon>
        <taxon>Eupulmonata</taxon>
        <taxon>Stylommatophora</taxon>
        <taxon>Helicina</taxon>
        <taxon>Helicoidea</taxon>
        <taxon>Geomitridae</taxon>
        <taxon>Candidula</taxon>
    </lineage>
</organism>
<gene>
    <name evidence="2" type="ORF">CUNI_LOCUS18414</name>
</gene>
<evidence type="ECO:0000313" key="2">
    <source>
        <dbReference type="EMBL" id="CAG5132856.1"/>
    </source>
</evidence>
<dbReference type="EMBL" id="CAJHNH020005702">
    <property type="protein sequence ID" value="CAG5132856.1"/>
    <property type="molecule type" value="Genomic_DNA"/>
</dbReference>
<proteinExistence type="predicted"/>
<feature type="chain" id="PRO_5035935395" evidence="1">
    <location>
        <begin position="29"/>
        <end position="166"/>
    </location>
</feature>
<evidence type="ECO:0000256" key="1">
    <source>
        <dbReference type="SAM" id="SignalP"/>
    </source>
</evidence>